<dbReference type="InterPro" id="IPR003346">
    <property type="entry name" value="Transposase_20"/>
</dbReference>
<dbReference type="Proteomes" id="UP000054600">
    <property type="component" value="Unassembled WGS sequence"/>
</dbReference>
<evidence type="ECO:0000313" key="4">
    <source>
        <dbReference type="Proteomes" id="UP000054600"/>
    </source>
</evidence>
<dbReference type="GO" id="GO:0003677">
    <property type="term" value="F:DNA binding"/>
    <property type="evidence" value="ECO:0007669"/>
    <property type="project" value="InterPro"/>
</dbReference>
<name>A0A0W0Z812_9GAMM</name>
<reference evidence="3 4" key="1">
    <citation type="submission" date="2015-11" db="EMBL/GenBank/DDBJ databases">
        <title>Genomic analysis of 38 Legionella species identifies large and diverse effector repertoires.</title>
        <authorList>
            <person name="Burstein D."/>
            <person name="Amaro F."/>
            <person name="Zusman T."/>
            <person name="Lifshitz Z."/>
            <person name="Cohen O."/>
            <person name="Gilbert J.A."/>
            <person name="Pupko T."/>
            <person name="Shuman H.A."/>
            <person name="Segal G."/>
        </authorList>
    </citation>
    <scope>NUCLEOTIDE SEQUENCE [LARGE SCALE GENOMIC DNA]</scope>
    <source>
        <strain evidence="3 4">ATCC 49655</strain>
    </source>
</reference>
<dbReference type="InterPro" id="IPR047650">
    <property type="entry name" value="Transpos_IS110"/>
</dbReference>
<sequence length="317" mass="35418">MKLYTNYIGIDIGKYSFLVACYGTKKTYEYENTPSGIKSFLNDFKNKLKTALCILETTGGYEQRLLFTLCEAGIATHRANTCKVKRFIQSYGNDAKTDKLDAHALALYGYERGQRLERYQLPSKKALELFELIQRRNDLKQILVAEKNRLKGPRVERIKTSCEQIINALEEQLLVMTNEINSLIDEDELLKAKKAILMTVPGIGAIVANELLILLPELGTLTRRKIASLAGVAPKANDSGLFSGYRRVSYGRSGVKSMLFMAAMAARRSNSSLKTFFNQLISAGKKKMVALTALMRKIIVIANARVRDAGTKLNVSN</sequence>
<accession>A0A0W0Z812</accession>
<comment type="caution">
    <text evidence="3">The sequence shown here is derived from an EMBL/GenBank/DDBJ whole genome shotgun (WGS) entry which is preliminary data.</text>
</comment>
<dbReference type="Pfam" id="PF01548">
    <property type="entry name" value="DEDD_Tnp_IS110"/>
    <property type="match status" value="1"/>
</dbReference>
<dbReference type="GO" id="GO:0004803">
    <property type="term" value="F:transposase activity"/>
    <property type="evidence" value="ECO:0007669"/>
    <property type="project" value="InterPro"/>
</dbReference>
<dbReference type="RefSeq" id="WP_058387175.1">
    <property type="nucleotide sequence ID" value="NZ_LNYW01000014.1"/>
</dbReference>
<dbReference type="EMBL" id="LNYW01000014">
    <property type="protein sequence ID" value="KTD65226.1"/>
    <property type="molecule type" value="Genomic_DNA"/>
</dbReference>
<gene>
    <name evidence="3" type="ORF">Lsha_0284</name>
</gene>
<evidence type="ECO:0000259" key="2">
    <source>
        <dbReference type="Pfam" id="PF02371"/>
    </source>
</evidence>
<dbReference type="PANTHER" id="PTHR33055">
    <property type="entry name" value="TRANSPOSASE FOR INSERTION SEQUENCE ELEMENT IS1111A"/>
    <property type="match status" value="1"/>
</dbReference>
<dbReference type="eggNOG" id="COG3547">
    <property type="taxonomic scope" value="Bacteria"/>
</dbReference>
<protein>
    <submittedName>
        <fullName evidence="3">Transposase IS116/IS110/IS902 family protein</fullName>
    </submittedName>
</protein>
<feature type="domain" description="Transposase IS116/IS110/IS902 C-terminal" evidence="2">
    <location>
        <begin position="195"/>
        <end position="277"/>
    </location>
</feature>
<evidence type="ECO:0000313" key="3">
    <source>
        <dbReference type="EMBL" id="KTD65226.1"/>
    </source>
</evidence>
<dbReference type="GO" id="GO:0006313">
    <property type="term" value="P:DNA transposition"/>
    <property type="evidence" value="ECO:0007669"/>
    <property type="project" value="InterPro"/>
</dbReference>
<dbReference type="PATRIC" id="fig|1122169.6.peg.313"/>
<keyword evidence="4" id="KW-1185">Reference proteome</keyword>
<dbReference type="PANTHER" id="PTHR33055:SF3">
    <property type="entry name" value="PUTATIVE TRANSPOSASE FOR IS117-RELATED"/>
    <property type="match status" value="1"/>
</dbReference>
<evidence type="ECO:0000259" key="1">
    <source>
        <dbReference type="Pfam" id="PF01548"/>
    </source>
</evidence>
<dbReference type="InterPro" id="IPR002525">
    <property type="entry name" value="Transp_IS110-like_N"/>
</dbReference>
<organism evidence="3 4">
    <name type="scientific">Legionella shakespearei DSM 23087</name>
    <dbReference type="NCBI Taxonomy" id="1122169"/>
    <lineage>
        <taxon>Bacteria</taxon>
        <taxon>Pseudomonadati</taxon>
        <taxon>Pseudomonadota</taxon>
        <taxon>Gammaproteobacteria</taxon>
        <taxon>Legionellales</taxon>
        <taxon>Legionellaceae</taxon>
        <taxon>Legionella</taxon>
    </lineage>
</organism>
<feature type="domain" description="Transposase IS110-like N-terminal" evidence="1">
    <location>
        <begin position="8"/>
        <end position="151"/>
    </location>
</feature>
<dbReference type="AlphaFoldDB" id="A0A0W0Z812"/>
<proteinExistence type="predicted"/>
<dbReference type="Pfam" id="PF02371">
    <property type="entry name" value="Transposase_20"/>
    <property type="match status" value="1"/>
</dbReference>
<dbReference type="NCBIfam" id="NF033542">
    <property type="entry name" value="transpos_IS110"/>
    <property type="match status" value="1"/>
</dbReference>